<dbReference type="GO" id="GO:0003995">
    <property type="term" value="F:acyl-CoA dehydrogenase activity"/>
    <property type="evidence" value="ECO:0007669"/>
    <property type="project" value="TreeGrafter"/>
</dbReference>
<dbReference type="InterPro" id="IPR009100">
    <property type="entry name" value="AcylCoA_DH/oxidase_NM_dom_sf"/>
</dbReference>
<dbReference type="InterPro" id="IPR036250">
    <property type="entry name" value="AcylCo_DH-like_C"/>
</dbReference>
<dbReference type="AlphaFoldDB" id="A0A2W4RCM6"/>
<keyword evidence="1" id="KW-0285">Flavoprotein</keyword>
<evidence type="ECO:0008006" key="7">
    <source>
        <dbReference type="Google" id="ProtNLM"/>
    </source>
</evidence>
<dbReference type="PIRSF" id="PIRSF016578">
    <property type="entry name" value="HsaA"/>
    <property type="match status" value="1"/>
</dbReference>
<gene>
    <name evidence="5" type="ORF">DM484_09145</name>
</gene>
<dbReference type="Gene3D" id="2.40.110.10">
    <property type="entry name" value="Butyryl-CoA Dehydrogenase, subunit A, domain 2"/>
    <property type="match status" value="1"/>
</dbReference>
<accession>A0A2W4RCM6</accession>
<evidence type="ECO:0000256" key="1">
    <source>
        <dbReference type="ARBA" id="ARBA00022630"/>
    </source>
</evidence>
<dbReference type="Pfam" id="PF08028">
    <property type="entry name" value="Acyl-CoA_dh_2"/>
    <property type="match status" value="1"/>
</dbReference>
<dbReference type="PANTHER" id="PTHR43884">
    <property type="entry name" value="ACYL-COA DEHYDROGENASE"/>
    <property type="match status" value="1"/>
</dbReference>
<feature type="domain" description="Acyl-CoA oxidase/dehydrogenase middle" evidence="3">
    <location>
        <begin position="116"/>
        <end position="217"/>
    </location>
</feature>
<dbReference type="PANTHER" id="PTHR43884:SF25">
    <property type="entry name" value="ACYL-COA DEHYDROGENASE YDBM-RELATED"/>
    <property type="match status" value="1"/>
</dbReference>
<comment type="caution">
    <text evidence="5">The sequence shown here is derived from an EMBL/GenBank/DDBJ whole genome shotgun (WGS) entry which is preliminary data.</text>
</comment>
<evidence type="ECO:0000313" key="5">
    <source>
        <dbReference type="EMBL" id="PZN80963.1"/>
    </source>
</evidence>
<dbReference type="InterPro" id="IPR046373">
    <property type="entry name" value="Acyl-CoA_Oxase/DH_mid-dom_sf"/>
</dbReference>
<dbReference type="GO" id="GO:0050660">
    <property type="term" value="F:flavin adenine dinucleotide binding"/>
    <property type="evidence" value="ECO:0007669"/>
    <property type="project" value="InterPro"/>
</dbReference>
<evidence type="ECO:0000256" key="2">
    <source>
        <dbReference type="ARBA" id="ARBA00023002"/>
    </source>
</evidence>
<feature type="domain" description="Acyl-CoA dehydrogenase C-terminal" evidence="4">
    <location>
        <begin position="246"/>
        <end position="371"/>
    </location>
</feature>
<dbReference type="CDD" id="cd00567">
    <property type="entry name" value="ACAD"/>
    <property type="match status" value="1"/>
</dbReference>
<dbReference type="Gene3D" id="1.20.140.10">
    <property type="entry name" value="Butyryl-CoA Dehydrogenase, subunit A, domain 3"/>
    <property type="match status" value="1"/>
</dbReference>
<name>A0A2W4RCM6_9GAMM</name>
<dbReference type="Pfam" id="PF02770">
    <property type="entry name" value="Acyl-CoA_dh_M"/>
    <property type="match status" value="1"/>
</dbReference>
<dbReference type="InterPro" id="IPR013107">
    <property type="entry name" value="Acyl-CoA_DH_C"/>
</dbReference>
<keyword evidence="2" id="KW-0560">Oxidoreductase</keyword>
<dbReference type="Proteomes" id="UP000249396">
    <property type="component" value="Unassembled WGS sequence"/>
</dbReference>
<evidence type="ECO:0000259" key="4">
    <source>
        <dbReference type="Pfam" id="PF08028"/>
    </source>
</evidence>
<dbReference type="SUPFAM" id="SSF47203">
    <property type="entry name" value="Acyl-CoA dehydrogenase C-terminal domain-like"/>
    <property type="match status" value="1"/>
</dbReference>
<protein>
    <recommendedName>
        <fullName evidence="7">Acyl-CoA dehydrogenase</fullName>
    </recommendedName>
</protein>
<dbReference type="InterPro" id="IPR006091">
    <property type="entry name" value="Acyl-CoA_Oxase/DH_mid-dom"/>
</dbReference>
<evidence type="ECO:0000313" key="6">
    <source>
        <dbReference type="Proteomes" id="UP000249396"/>
    </source>
</evidence>
<evidence type="ECO:0000259" key="3">
    <source>
        <dbReference type="Pfam" id="PF02770"/>
    </source>
</evidence>
<organism evidence="5 6">
    <name type="scientific">Candidatus Methylumidiphilus alinenensis</name>
    <dbReference type="NCBI Taxonomy" id="2202197"/>
    <lineage>
        <taxon>Bacteria</taxon>
        <taxon>Pseudomonadati</taxon>
        <taxon>Pseudomonadota</taxon>
        <taxon>Gammaproteobacteria</taxon>
        <taxon>Methylococcales</taxon>
        <taxon>Candidatus Methylumidiphilus</taxon>
    </lineage>
</organism>
<dbReference type="EMBL" id="QJPH01000276">
    <property type="protein sequence ID" value="PZN80963.1"/>
    <property type="molecule type" value="Genomic_DNA"/>
</dbReference>
<dbReference type="Gene3D" id="1.10.540.10">
    <property type="entry name" value="Acyl-CoA dehydrogenase/oxidase, N-terminal domain"/>
    <property type="match status" value="1"/>
</dbReference>
<dbReference type="InterPro" id="IPR037069">
    <property type="entry name" value="AcylCoA_DH/ox_N_sf"/>
</dbReference>
<reference evidence="5 6" key="1">
    <citation type="journal article" date="2018" name="Aquat. Microb. Ecol.">
        <title>Gammaproteobacterial methanotrophs dominate.</title>
        <authorList>
            <person name="Rissanen A.J."/>
            <person name="Saarenheimo J."/>
            <person name="Tiirola M."/>
            <person name="Peura S."/>
            <person name="Aalto S.L."/>
            <person name="Karvinen A."/>
            <person name="Nykanen H."/>
        </authorList>
    </citation>
    <scope>NUCLEOTIDE SEQUENCE [LARGE SCALE GENOMIC DNA]</scope>
    <source>
        <strain evidence="5">AMbin10</strain>
    </source>
</reference>
<sequence>MNDTLPLNIAEALAQGLEFLRPLAGEDSFNPAVPAALLRAGLQRLPVPLKDGGLGGGLVDAMRVLAELGSVDGSAALGLAMHYQTLGAAMESESWPPALLNEVISAVCEQGALINLAATEARGGSPARGALPWVTARRQGSNWVINGEKRWTTWLPALRYAVVTARIVDSHPSVIEKKLRLGSFLLDLSLPGVERLPAFDGLGMRASASGILDLKDVCLDDDRLIAASVARVNDPRRASAQAWFGLCVSAVYLGVGEGARNALLPWAVERKPGDSRTTVAEIPSVRHRLGKLDAELRAARIVLFEVAQRWETITGENGREDCLSDVALAKLKVTEAAVFATDHAMRIAGGPGFSRGELERAFRDARAGLIHPPLEDVAYQEFAKKLIQAYRPPCV</sequence>
<dbReference type="SUPFAM" id="SSF56645">
    <property type="entry name" value="Acyl-CoA dehydrogenase NM domain-like"/>
    <property type="match status" value="1"/>
</dbReference>
<proteinExistence type="predicted"/>